<evidence type="ECO:0000313" key="5">
    <source>
        <dbReference type="Proteomes" id="UP000270094"/>
    </source>
</evidence>
<reference evidence="4 5" key="1">
    <citation type="submission" date="2018-11" db="EMBL/GenBank/DDBJ databases">
        <authorList>
            <consortium name="Pathogen Informatics"/>
        </authorList>
    </citation>
    <scope>NUCLEOTIDE SEQUENCE [LARGE SCALE GENOMIC DNA]</scope>
</reference>
<dbReference type="InterPro" id="IPR001763">
    <property type="entry name" value="Rhodanese-like_dom"/>
</dbReference>
<evidence type="ECO:0000256" key="1">
    <source>
        <dbReference type="ARBA" id="ARBA00022679"/>
    </source>
</evidence>
<protein>
    <recommendedName>
        <fullName evidence="3">Rhodanese domain-containing protein</fullName>
    </recommendedName>
</protein>
<keyword evidence="5" id="KW-1185">Reference proteome</keyword>
<dbReference type="PANTHER" id="PTHR11364">
    <property type="entry name" value="THIOSULFATE SULFERTANSFERASE"/>
    <property type="match status" value="1"/>
</dbReference>
<evidence type="ECO:0000256" key="2">
    <source>
        <dbReference type="ARBA" id="ARBA00022737"/>
    </source>
</evidence>
<dbReference type="EMBL" id="UYYB01098461">
    <property type="protein sequence ID" value="VDM77116.1"/>
    <property type="molecule type" value="Genomic_DNA"/>
</dbReference>
<feature type="domain" description="Rhodanese" evidence="3">
    <location>
        <begin position="16"/>
        <end position="100"/>
    </location>
</feature>
<sequence length="102" mass="10763">MRKRHMIFKQKTCPTGSHLNGAKSVPLGEVASDDGLKPKEVILQALKNVGYDPSLPIVTACNGGVQASLLALALKHAGKQARVYNGSMLEIGGRAPELISAK</sequence>
<dbReference type="PANTHER" id="PTHR11364:SF7">
    <property type="entry name" value="THIOSULFATE SULFURTRANSFERASE MPST-1-RELATED"/>
    <property type="match status" value="1"/>
</dbReference>
<dbReference type="GO" id="GO:0005739">
    <property type="term" value="C:mitochondrion"/>
    <property type="evidence" value="ECO:0007669"/>
    <property type="project" value="TreeGrafter"/>
</dbReference>
<dbReference type="Proteomes" id="UP000270094">
    <property type="component" value="Unassembled WGS sequence"/>
</dbReference>
<dbReference type="PROSITE" id="PS50206">
    <property type="entry name" value="RHODANESE_3"/>
    <property type="match status" value="1"/>
</dbReference>
<evidence type="ECO:0000313" key="4">
    <source>
        <dbReference type="EMBL" id="VDM77116.1"/>
    </source>
</evidence>
<name>A0A3P7J2F6_STRVU</name>
<keyword evidence="1" id="KW-0808">Transferase</keyword>
<accession>A0A3P7J2F6</accession>
<dbReference type="AlphaFoldDB" id="A0A3P7J2F6"/>
<gene>
    <name evidence="4" type="ORF">SVUK_LOCUS12114</name>
</gene>
<dbReference type="SUPFAM" id="SSF52821">
    <property type="entry name" value="Rhodanese/Cell cycle control phosphatase"/>
    <property type="match status" value="1"/>
</dbReference>
<evidence type="ECO:0000259" key="3">
    <source>
        <dbReference type="PROSITE" id="PS50206"/>
    </source>
</evidence>
<dbReference type="OrthoDB" id="5847684at2759"/>
<dbReference type="GO" id="GO:0004792">
    <property type="term" value="F:thiosulfate-cyanide sulfurtransferase activity"/>
    <property type="evidence" value="ECO:0007669"/>
    <property type="project" value="TreeGrafter"/>
</dbReference>
<dbReference type="InterPro" id="IPR036873">
    <property type="entry name" value="Rhodanese-like_dom_sf"/>
</dbReference>
<keyword evidence="2" id="KW-0677">Repeat</keyword>
<dbReference type="Pfam" id="PF00581">
    <property type="entry name" value="Rhodanese"/>
    <property type="match status" value="1"/>
</dbReference>
<dbReference type="InterPro" id="IPR045078">
    <property type="entry name" value="TST/MPST-like"/>
</dbReference>
<organism evidence="4 5">
    <name type="scientific">Strongylus vulgaris</name>
    <name type="common">Blood worm</name>
    <dbReference type="NCBI Taxonomy" id="40348"/>
    <lineage>
        <taxon>Eukaryota</taxon>
        <taxon>Metazoa</taxon>
        <taxon>Ecdysozoa</taxon>
        <taxon>Nematoda</taxon>
        <taxon>Chromadorea</taxon>
        <taxon>Rhabditida</taxon>
        <taxon>Rhabditina</taxon>
        <taxon>Rhabditomorpha</taxon>
        <taxon>Strongyloidea</taxon>
        <taxon>Strongylidae</taxon>
        <taxon>Strongylus</taxon>
    </lineage>
</organism>
<proteinExistence type="predicted"/>
<dbReference type="Gene3D" id="3.40.250.10">
    <property type="entry name" value="Rhodanese-like domain"/>
    <property type="match status" value="1"/>
</dbReference>